<accession>A0A8X6RWN7</accession>
<evidence type="ECO:0000313" key="1">
    <source>
        <dbReference type="EMBL" id="GFY00523.1"/>
    </source>
</evidence>
<gene>
    <name evidence="1" type="ORF">TNCV_2139201</name>
</gene>
<dbReference type="Proteomes" id="UP000887159">
    <property type="component" value="Unassembled WGS sequence"/>
</dbReference>
<evidence type="ECO:0000313" key="2">
    <source>
        <dbReference type="Proteomes" id="UP000887159"/>
    </source>
</evidence>
<dbReference type="AlphaFoldDB" id="A0A8X6RWN7"/>
<proteinExistence type="predicted"/>
<protein>
    <submittedName>
        <fullName evidence="1">Uncharacterized protein</fullName>
    </submittedName>
</protein>
<organism evidence="1 2">
    <name type="scientific">Trichonephila clavipes</name>
    <name type="common">Golden silk orbweaver</name>
    <name type="synonym">Nephila clavipes</name>
    <dbReference type="NCBI Taxonomy" id="2585209"/>
    <lineage>
        <taxon>Eukaryota</taxon>
        <taxon>Metazoa</taxon>
        <taxon>Ecdysozoa</taxon>
        <taxon>Arthropoda</taxon>
        <taxon>Chelicerata</taxon>
        <taxon>Arachnida</taxon>
        <taxon>Araneae</taxon>
        <taxon>Araneomorphae</taxon>
        <taxon>Entelegynae</taxon>
        <taxon>Araneoidea</taxon>
        <taxon>Nephilidae</taxon>
        <taxon>Trichonephila</taxon>
    </lineage>
</organism>
<keyword evidence="2" id="KW-1185">Reference proteome</keyword>
<name>A0A8X6RWN7_TRICX</name>
<dbReference type="EMBL" id="BMAU01021221">
    <property type="protein sequence ID" value="GFY00523.1"/>
    <property type="molecule type" value="Genomic_DNA"/>
</dbReference>
<reference evidence="1" key="1">
    <citation type="submission" date="2020-08" db="EMBL/GenBank/DDBJ databases">
        <title>Multicomponent nature underlies the extraordinary mechanical properties of spider dragline silk.</title>
        <authorList>
            <person name="Kono N."/>
            <person name="Nakamura H."/>
            <person name="Mori M."/>
            <person name="Yoshida Y."/>
            <person name="Ohtoshi R."/>
            <person name="Malay A.D."/>
            <person name="Moran D.A.P."/>
            <person name="Tomita M."/>
            <person name="Numata K."/>
            <person name="Arakawa K."/>
        </authorList>
    </citation>
    <scope>NUCLEOTIDE SEQUENCE</scope>
</reference>
<sequence length="110" mass="11761">MDCAHDSDGSHSHITNQITTVSVCFASFGVCLYLSTPFAAEWNVRRAFFVYPWLETTGVCATNGGMNGGHEQQNGTTLCLLTNPASACNITMVGFEFGDTVVTALSAIFL</sequence>
<comment type="caution">
    <text evidence="1">The sequence shown here is derived from an EMBL/GenBank/DDBJ whole genome shotgun (WGS) entry which is preliminary data.</text>
</comment>